<dbReference type="EMBL" id="FNAO01000008">
    <property type="protein sequence ID" value="SDE84879.1"/>
    <property type="molecule type" value="Genomic_DNA"/>
</dbReference>
<dbReference type="STRING" id="641691.SAMN05421636_10835"/>
<evidence type="ECO:0000313" key="1">
    <source>
        <dbReference type="EMBL" id="SDE84879.1"/>
    </source>
</evidence>
<protein>
    <submittedName>
        <fullName evidence="1">Uncharacterized protein</fullName>
    </submittedName>
</protein>
<sequence>MELVIITAVGKKDLLENILGKDVLAPFNPSPSKKSLYLNDKAYHYVVIDDNAPLERIIDTLMQIDGVESVYEKPLDLPPI</sequence>
<keyword evidence="2" id="KW-1185">Reference proteome</keyword>
<reference evidence="1 2" key="1">
    <citation type="submission" date="2016-10" db="EMBL/GenBank/DDBJ databases">
        <authorList>
            <person name="de Groot N.N."/>
        </authorList>
    </citation>
    <scope>NUCLEOTIDE SEQUENCE [LARGE SCALE GENOMIC DNA]</scope>
    <source>
        <strain evidence="1 2">DSM 23421</strain>
    </source>
</reference>
<name>A0A1G7GA26_9FLAO</name>
<gene>
    <name evidence="1" type="ORF">SAMN05421636_10835</name>
</gene>
<dbReference type="RefSeq" id="WP_091871201.1">
    <property type="nucleotide sequence ID" value="NZ_FNAO01000008.1"/>
</dbReference>
<dbReference type="AlphaFoldDB" id="A0A1G7GA26"/>
<organism evidence="1 2">
    <name type="scientific">Pricia antarctica</name>
    <dbReference type="NCBI Taxonomy" id="641691"/>
    <lineage>
        <taxon>Bacteria</taxon>
        <taxon>Pseudomonadati</taxon>
        <taxon>Bacteroidota</taxon>
        <taxon>Flavobacteriia</taxon>
        <taxon>Flavobacteriales</taxon>
        <taxon>Flavobacteriaceae</taxon>
        <taxon>Pricia</taxon>
    </lineage>
</organism>
<dbReference type="Proteomes" id="UP000199109">
    <property type="component" value="Unassembled WGS sequence"/>
</dbReference>
<evidence type="ECO:0000313" key="2">
    <source>
        <dbReference type="Proteomes" id="UP000199109"/>
    </source>
</evidence>
<accession>A0A1G7GA26</accession>
<proteinExistence type="predicted"/>
<dbReference type="OrthoDB" id="1448725at2"/>